<evidence type="ECO:0000313" key="2">
    <source>
        <dbReference type="Proteomes" id="UP000505377"/>
    </source>
</evidence>
<dbReference type="InterPro" id="IPR023198">
    <property type="entry name" value="PGP-like_dom2"/>
</dbReference>
<dbReference type="Pfam" id="PF13419">
    <property type="entry name" value="HAD_2"/>
    <property type="match status" value="1"/>
</dbReference>
<name>A0A6M6JMB6_9PSEU</name>
<dbReference type="KEGG" id="pbro:HOP40_28565"/>
<dbReference type="InterPro" id="IPR023214">
    <property type="entry name" value="HAD_sf"/>
</dbReference>
<sequence length="345" mass="36236">MAGPTHTGPPSSSLPSPAPPVRAVVFDLDGTLVQTRVASWEVFSRINDRFSLGVDSPERYFDLFRNNVFASIRTLCRDEAHADEVKAAFLALLRTDYTPAMIPGMSDVVRRLAGDCTLAVMSSNAMQVLRRVLVAGDLAFCFAHVFGGDVAPDKRAAIRAFLADSGSGFGRRCAADYDEAGQHPAPDPAGTVLVTDTAGDVRDARETGIRVVGVAWGMHSVDELLDAGAEFVALWPQEITAYLLGDAAVEPPGGACAVPARPVEKDCGCGCSGTDGQDDPVREAAAARRRRRTAARSHVLAALPTAPAPDCSKATLPQPDGSKVALLQCVPAELLAAVRAVCADG</sequence>
<proteinExistence type="predicted"/>
<keyword evidence="1" id="KW-0378">Hydrolase</keyword>
<dbReference type="PANTHER" id="PTHR43434:SF1">
    <property type="entry name" value="PHOSPHOGLYCOLATE PHOSPHATASE"/>
    <property type="match status" value="1"/>
</dbReference>
<organism evidence="1 2">
    <name type="scientific">Pseudonocardia broussonetiae</name>
    <dbReference type="NCBI Taxonomy" id="2736640"/>
    <lineage>
        <taxon>Bacteria</taxon>
        <taxon>Bacillati</taxon>
        <taxon>Actinomycetota</taxon>
        <taxon>Actinomycetes</taxon>
        <taxon>Pseudonocardiales</taxon>
        <taxon>Pseudonocardiaceae</taxon>
        <taxon>Pseudonocardia</taxon>
    </lineage>
</organism>
<dbReference type="SUPFAM" id="SSF56784">
    <property type="entry name" value="HAD-like"/>
    <property type="match status" value="1"/>
</dbReference>
<accession>A0A6M6JMB6</accession>
<dbReference type="InterPro" id="IPR036412">
    <property type="entry name" value="HAD-like_sf"/>
</dbReference>
<dbReference type="GO" id="GO:0008967">
    <property type="term" value="F:phosphoglycolate phosphatase activity"/>
    <property type="evidence" value="ECO:0007669"/>
    <property type="project" value="TreeGrafter"/>
</dbReference>
<dbReference type="Gene3D" id="3.40.50.1000">
    <property type="entry name" value="HAD superfamily/HAD-like"/>
    <property type="match status" value="1"/>
</dbReference>
<dbReference type="Proteomes" id="UP000505377">
    <property type="component" value="Chromosome"/>
</dbReference>
<dbReference type="GO" id="GO:0006281">
    <property type="term" value="P:DNA repair"/>
    <property type="evidence" value="ECO:0007669"/>
    <property type="project" value="TreeGrafter"/>
</dbReference>
<keyword evidence="2" id="KW-1185">Reference proteome</keyword>
<evidence type="ECO:0000313" key="1">
    <source>
        <dbReference type="EMBL" id="QJY49224.1"/>
    </source>
</evidence>
<dbReference type="PANTHER" id="PTHR43434">
    <property type="entry name" value="PHOSPHOGLYCOLATE PHOSPHATASE"/>
    <property type="match status" value="1"/>
</dbReference>
<dbReference type="GO" id="GO:0005829">
    <property type="term" value="C:cytosol"/>
    <property type="evidence" value="ECO:0007669"/>
    <property type="project" value="TreeGrafter"/>
</dbReference>
<dbReference type="InterPro" id="IPR050155">
    <property type="entry name" value="HAD-like_hydrolase_sf"/>
</dbReference>
<dbReference type="InterPro" id="IPR041492">
    <property type="entry name" value="HAD_2"/>
</dbReference>
<gene>
    <name evidence="1" type="ORF">HOP40_28565</name>
</gene>
<dbReference type="EMBL" id="CP053564">
    <property type="protein sequence ID" value="QJY49224.1"/>
    <property type="molecule type" value="Genomic_DNA"/>
</dbReference>
<dbReference type="Gene3D" id="1.10.150.240">
    <property type="entry name" value="Putative phosphatase, domain 2"/>
    <property type="match status" value="1"/>
</dbReference>
<dbReference type="AlphaFoldDB" id="A0A6M6JMB6"/>
<reference evidence="1 2" key="1">
    <citation type="submission" date="2020-05" db="EMBL/GenBank/DDBJ databases">
        <authorList>
            <person name="Mo P."/>
        </authorList>
    </citation>
    <scope>NUCLEOTIDE SEQUENCE [LARGE SCALE GENOMIC DNA]</scope>
    <source>
        <strain evidence="1 2">Gen01</strain>
    </source>
</reference>
<protein>
    <submittedName>
        <fullName evidence="1">HAD family hydrolase</fullName>
    </submittedName>
</protein>